<gene>
    <name evidence="2" type="ORF">GCM10023209_19800</name>
</gene>
<name>A0ABP9LCU3_9RHOB</name>
<evidence type="ECO:0000256" key="1">
    <source>
        <dbReference type="SAM" id="Phobius"/>
    </source>
</evidence>
<sequence>MRELVIYRLPMPAVALLTWCAVFPILWVAALRHPWRDPWRRTREAIEDIEALREDRKIRGRP</sequence>
<dbReference type="Proteomes" id="UP001499910">
    <property type="component" value="Unassembled WGS sequence"/>
</dbReference>
<keyword evidence="3" id="KW-1185">Reference proteome</keyword>
<organism evidence="2 3">
    <name type="scientific">[Roseibacterium] beibuensis</name>
    <dbReference type="NCBI Taxonomy" id="1193142"/>
    <lineage>
        <taxon>Bacteria</taxon>
        <taxon>Pseudomonadati</taxon>
        <taxon>Pseudomonadota</taxon>
        <taxon>Alphaproteobacteria</taxon>
        <taxon>Rhodobacterales</taxon>
        <taxon>Roseobacteraceae</taxon>
        <taxon>Roseicyclus</taxon>
    </lineage>
</organism>
<feature type="transmembrane region" description="Helical" evidence="1">
    <location>
        <begin position="12"/>
        <end position="31"/>
    </location>
</feature>
<protein>
    <submittedName>
        <fullName evidence="2">Uncharacterized protein</fullName>
    </submittedName>
</protein>
<accession>A0ABP9LCU3</accession>
<dbReference type="EMBL" id="BAABHW010000002">
    <property type="protein sequence ID" value="GAA5073655.1"/>
    <property type="molecule type" value="Genomic_DNA"/>
</dbReference>
<proteinExistence type="predicted"/>
<comment type="caution">
    <text evidence="2">The sequence shown here is derived from an EMBL/GenBank/DDBJ whole genome shotgun (WGS) entry which is preliminary data.</text>
</comment>
<keyword evidence="1" id="KW-0472">Membrane</keyword>
<keyword evidence="1" id="KW-1133">Transmembrane helix</keyword>
<reference evidence="3" key="1">
    <citation type="journal article" date="2019" name="Int. J. Syst. Evol. Microbiol.">
        <title>The Global Catalogue of Microorganisms (GCM) 10K type strain sequencing project: providing services to taxonomists for standard genome sequencing and annotation.</title>
        <authorList>
            <consortium name="The Broad Institute Genomics Platform"/>
            <consortium name="The Broad Institute Genome Sequencing Center for Infectious Disease"/>
            <person name="Wu L."/>
            <person name="Ma J."/>
        </authorList>
    </citation>
    <scope>NUCLEOTIDE SEQUENCE [LARGE SCALE GENOMIC DNA]</scope>
    <source>
        <strain evidence="3">JCM 18015</strain>
    </source>
</reference>
<dbReference type="RefSeq" id="WP_259550497.1">
    <property type="nucleotide sequence ID" value="NZ_BAABHW010000002.1"/>
</dbReference>
<evidence type="ECO:0000313" key="3">
    <source>
        <dbReference type="Proteomes" id="UP001499910"/>
    </source>
</evidence>
<evidence type="ECO:0000313" key="2">
    <source>
        <dbReference type="EMBL" id="GAA5073655.1"/>
    </source>
</evidence>
<keyword evidence="1" id="KW-0812">Transmembrane</keyword>